<dbReference type="PROSITE" id="PS51377">
    <property type="entry name" value="KIND"/>
    <property type="match status" value="2"/>
</dbReference>
<dbReference type="GeneID" id="117551052"/>
<dbReference type="GO" id="GO:0032045">
    <property type="term" value="C:guanyl-nucleotide exchange factor complex"/>
    <property type="evidence" value="ECO:0007669"/>
    <property type="project" value="TreeGrafter"/>
</dbReference>
<dbReference type="SMART" id="SM00750">
    <property type="entry name" value="KIND"/>
    <property type="match status" value="2"/>
</dbReference>
<organism evidence="8 9">
    <name type="scientific">Gymnodraco acuticeps</name>
    <name type="common">Antarctic dragonfish</name>
    <dbReference type="NCBI Taxonomy" id="8218"/>
    <lineage>
        <taxon>Eukaryota</taxon>
        <taxon>Metazoa</taxon>
        <taxon>Chordata</taxon>
        <taxon>Craniata</taxon>
        <taxon>Vertebrata</taxon>
        <taxon>Euteleostomi</taxon>
        <taxon>Actinopterygii</taxon>
        <taxon>Neopterygii</taxon>
        <taxon>Teleostei</taxon>
        <taxon>Neoteleostei</taxon>
        <taxon>Acanthomorphata</taxon>
        <taxon>Eupercaria</taxon>
        <taxon>Perciformes</taxon>
        <taxon>Notothenioidei</taxon>
        <taxon>Bathydraconidae</taxon>
        <taxon>Gymnodraco</taxon>
    </lineage>
</organism>
<dbReference type="FunFam" id="1.10.510.10:FF:000529">
    <property type="entry name" value="Kinase non-catalytic C-lobe domain-containing 1"/>
    <property type="match status" value="1"/>
</dbReference>
<feature type="region of interest" description="Disordered" evidence="4">
    <location>
        <begin position="1582"/>
        <end position="1611"/>
    </location>
</feature>
<evidence type="ECO:0000256" key="3">
    <source>
        <dbReference type="PROSITE-ProRule" id="PRU00168"/>
    </source>
</evidence>
<dbReference type="InterPro" id="IPR000651">
    <property type="entry name" value="Ras-like_Gua-exchang_fac_N"/>
</dbReference>
<evidence type="ECO:0000256" key="2">
    <source>
        <dbReference type="ARBA" id="ARBA00022737"/>
    </source>
</evidence>
<reference evidence="9" key="1">
    <citation type="submission" date="2025-08" db="UniProtKB">
        <authorList>
            <consortium name="RefSeq"/>
        </authorList>
    </citation>
    <scope>IDENTIFICATION</scope>
</reference>
<feature type="domain" description="KIND" evidence="7">
    <location>
        <begin position="489"/>
        <end position="653"/>
    </location>
</feature>
<keyword evidence="9" id="KW-0808">Transferase</keyword>
<dbReference type="InterPro" id="IPR029899">
    <property type="entry name" value="KNDC1"/>
</dbReference>
<dbReference type="GO" id="GO:0043025">
    <property type="term" value="C:neuronal cell body"/>
    <property type="evidence" value="ECO:0007669"/>
    <property type="project" value="TreeGrafter"/>
</dbReference>
<evidence type="ECO:0000259" key="6">
    <source>
        <dbReference type="PROSITE" id="PS50212"/>
    </source>
</evidence>
<dbReference type="SUPFAM" id="SSF48366">
    <property type="entry name" value="Ras GEF"/>
    <property type="match status" value="1"/>
</dbReference>
<dbReference type="OrthoDB" id="10254377at2759"/>
<protein>
    <submittedName>
        <fullName evidence="9">Kinase non-catalytic C-lobe domain-containing protein 1 isoform X1</fullName>
    </submittedName>
</protein>
<accession>A0A6P8VUX0</accession>
<dbReference type="GO" id="GO:0030425">
    <property type="term" value="C:dendrite"/>
    <property type="evidence" value="ECO:0007669"/>
    <property type="project" value="TreeGrafter"/>
</dbReference>
<feature type="compositionally biased region" description="Polar residues" evidence="4">
    <location>
        <begin position="1583"/>
        <end position="1597"/>
    </location>
</feature>
<evidence type="ECO:0000259" key="5">
    <source>
        <dbReference type="PROSITE" id="PS50009"/>
    </source>
</evidence>
<keyword evidence="2" id="KW-0677">Repeat</keyword>
<dbReference type="PANTHER" id="PTHR21560">
    <property type="entry name" value="VERY KIND PROTEIN"/>
    <property type="match status" value="1"/>
</dbReference>
<feature type="region of interest" description="Disordered" evidence="4">
    <location>
        <begin position="334"/>
        <end position="354"/>
    </location>
</feature>
<dbReference type="InterPro" id="IPR001895">
    <property type="entry name" value="RASGEF_cat_dom"/>
</dbReference>
<dbReference type="InterPro" id="IPR011009">
    <property type="entry name" value="Kinase-like_dom_sf"/>
</dbReference>
<dbReference type="PROSITE" id="PS50009">
    <property type="entry name" value="RASGEF_CAT"/>
    <property type="match status" value="1"/>
</dbReference>
<evidence type="ECO:0000313" key="9">
    <source>
        <dbReference type="RefSeq" id="XP_034079617.1"/>
    </source>
</evidence>
<dbReference type="PROSITE" id="PS50212">
    <property type="entry name" value="RASGEF_NTER"/>
    <property type="match status" value="1"/>
</dbReference>
<dbReference type="Gene3D" id="1.10.510.10">
    <property type="entry name" value="Transferase(Phosphotransferase) domain 1"/>
    <property type="match status" value="2"/>
</dbReference>
<dbReference type="GO" id="GO:0007264">
    <property type="term" value="P:small GTPase-mediated signal transduction"/>
    <property type="evidence" value="ECO:0007669"/>
    <property type="project" value="InterPro"/>
</dbReference>
<sequence>MPSDPYPLETPLPAPTLCSAPEGTTAAAMDTSGSDAAFTYFGKAEERFYDLEHLPPLLEDEENVSLADILSLQDSCLCEDEVWGVCAECVLALQSIQPSHLFHTLCITPDTLAFNAHGNVCFMEQLSDDPEGSFVPPEFDHTGSTFERHVYSLGSTLTAALNFVIEPELEAELGEEIQRLLEQMQEEKPEDRPLLQDILCLAEARLSHTSSAAVCRKLSSVGRRVLSIESVSTFQDGQEGSWEARWQHPKPRGLLKRLSSDDHTKDQCVESSVKANGLSRQQVCRGWDSSLWAEDMEGDGDCATLADELDCRSQNSSPVRWRVHQRLNRGRGALNRSCSVPDSNNPPCLSPPTHGDISVPVSDLTEIGTDEHSSCESMWSNRVPRLDRGISCESYPRSYTEDYREESRGSEDTAETFCSGETKVQGGSDCDSKDCTQDSASSCTSCQELDMEQDSSEDQSSFNHTLYIPNNYMTKSMLCLNEESQDEWISLRELLTRCGRRLTVNELWALCFSCLSSLQTYIDFPAYLCLDTMHVGCEGEVLFLKPKNIGSRDEFYLAPEYQEHGIVTEKVCVYGVAAILWAAAKFSLSPHQKLAMPRKLKRLLLEMAKRTPIERPSIAMAKRSCRDYLSYQGINAETVWNNLIRRVPPTASKSIAAEDLSLSETQQSSLEESSQNSGFVPMATESRLAPVPGPVPHSYPVDKEIQLPEAFTSPATHFSPIILTDEGFSEAERQHLGASIGGFADEFTTNSEETGPDLTSQFPTCTQTELNLHTQESPVNHASVTKTSSQEMLVNSSSTLPDISCLEVSLPPQLSDHLSGCGVFNNYLFCQDPITGHLSLVPVQVRAPESLLGLDINLSMVPQPLQGLITLPKGKDCEFMNCVNMPLRPGPLDYGPPSSYFNGSSIISDSPLEQSIRRVYNGQTNPESEKQSPLNSAPPKVHPALQEVIDLLKGEFSIDGDLDNGQEEDVTMGEYIFSLKDLQYQMFAGVVKERFKDLYWEEDLLGVLHCLVNYNPSTLGSNEQPPSKAVKRANLTPPLISAAWGGKRELCLHGCLDLNGNVHTASPSDVDPWEGPEARPAHGEYEAACKGLKSGSEERQHSISPSRGVSTDSLDTGLMEGGDHSAGGSDESPSEAEFPSGREEGLTQEEQMSPDWLQNMEDSDSLASERLLSPRSRAEGPGPRCSPAWALALYGPEGFSAEVMEYAVNLGQHTGSPCLDVKTQELQQQLMIETRNLKKTRNFYQKLLQQERKNKGSDNKLMLSKLKSQLAELRSKVVFLDTVKKYLEILSVDQWGLEVSLLPSLASCGPGSLDFHSSEDPSALSFGNSKGKSILQVGSPLGLMAYLYARNAALEGYIQQFLYTYRFLCTPEQLLQFIMDKFIAAARQGPDMSGEAEKIFHRSLDLLQFWITDCRQVDFTPKSSLLDTFESFLNTEVIPVDSRGEFLLAALHTPAYTTWSHRSESLLSLQEDDDSVCVHSSTEDLGRKWTFSRVVEPSAAMSKDKAFSVATALPMPCYGSLADDLSTVCLQSKERIPFSQNECSAQHVAQQLTVLQQEMFQGCHPVHFLNSRIQGVRDKVSAPNKSLSPLSSRNVSQHGPPAEGGGPPVCEEPPSDSFLQQLLSYADSVANWISAEIVICDSAKTQVALLTKFLWIGKHCYESRNFATAMQVLGGLENVTVRQLPAWKHLSSKVCEILEELRAVQVFLKSDDLCLMGEEHTRRRPTLPSAHILAMHVQQQEIGAFTLTTGAYKWTKLRSIAKVVSQVHAFQEAVYPYSPDLDLQAYLRSRMARLSTSDLHLLAADNDADIRQSSERQARRIQNTLRRVKATFQ</sequence>
<evidence type="ECO:0000256" key="4">
    <source>
        <dbReference type="SAM" id="MobiDB-lite"/>
    </source>
</evidence>
<dbReference type="CDD" id="cd06224">
    <property type="entry name" value="REM"/>
    <property type="match status" value="1"/>
</dbReference>
<feature type="compositionally biased region" description="Polar residues" evidence="4">
    <location>
        <begin position="336"/>
        <end position="347"/>
    </location>
</feature>
<feature type="domain" description="Ras-GEF" evidence="5">
    <location>
        <begin position="1544"/>
        <end position="1804"/>
    </location>
</feature>
<dbReference type="Proteomes" id="UP000515161">
    <property type="component" value="Unplaced"/>
</dbReference>
<evidence type="ECO:0000313" key="8">
    <source>
        <dbReference type="Proteomes" id="UP000515161"/>
    </source>
</evidence>
<dbReference type="Gene3D" id="1.20.870.10">
    <property type="entry name" value="Son of sevenless (SoS) protein Chain: S domain 1"/>
    <property type="match status" value="1"/>
</dbReference>
<keyword evidence="9" id="KW-0418">Kinase</keyword>
<dbReference type="Pfam" id="PF00617">
    <property type="entry name" value="RasGEF"/>
    <property type="match status" value="1"/>
</dbReference>
<dbReference type="SMART" id="SM00147">
    <property type="entry name" value="RasGEF"/>
    <property type="match status" value="1"/>
</dbReference>
<evidence type="ECO:0000259" key="7">
    <source>
        <dbReference type="PROSITE" id="PS51377"/>
    </source>
</evidence>
<dbReference type="InterPro" id="IPR036964">
    <property type="entry name" value="RASGEF_cat_dom_sf"/>
</dbReference>
<dbReference type="GO" id="GO:0048814">
    <property type="term" value="P:regulation of dendrite morphogenesis"/>
    <property type="evidence" value="ECO:0007669"/>
    <property type="project" value="TreeGrafter"/>
</dbReference>
<feature type="domain" description="N-terminal Ras-GEF" evidence="6">
    <location>
        <begin position="1331"/>
        <end position="1456"/>
    </location>
</feature>
<keyword evidence="8" id="KW-1185">Reference proteome</keyword>
<dbReference type="InterPro" id="IPR011019">
    <property type="entry name" value="KIND_dom"/>
</dbReference>
<name>A0A6P8VUX0_GYMAC</name>
<keyword evidence="1 3" id="KW-0344">Guanine-nucleotide releasing factor</keyword>
<dbReference type="Gene3D" id="1.10.840.10">
    <property type="entry name" value="Ras guanine-nucleotide exchange factors catalytic domain"/>
    <property type="match status" value="1"/>
</dbReference>
<dbReference type="Pfam" id="PF16474">
    <property type="entry name" value="KIND"/>
    <property type="match status" value="1"/>
</dbReference>
<dbReference type="InParanoid" id="A0A6P8VUX0"/>
<feature type="compositionally biased region" description="Polar residues" evidence="4">
    <location>
        <begin position="1102"/>
        <end position="1114"/>
    </location>
</feature>
<dbReference type="InterPro" id="IPR023578">
    <property type="entry name" value="Ras_GEF_dom_sf"/>
</dbReference>
<gene>
    <name evidence="9" type="primary">LOC117551052</name>
</gene>
<dbReference type="PANTHER" id="PTHR21560:SF0">
    <property type="entry name" value="KINASE NON-CATALYTIC C-LOBE DOMAIN-CONTAINING PROTEIN 1"/>
    <property type="match status" value="1"/>
</dbReference>
<dbReference type="RefSeq" id="XP_034079617.1">
    <property type="nucleotide sequence ID" value="XM_034223726.1"/>
</dbReference>
<dbReference type="GO" id="GO:0005085">
    <property type="term" value="F:guanyl-nucleotide exchange factor activity"/>
    <property type="evidence" value="ECO:0007669"/>
    <property type="project" value="UniProtKB-KW"/>
</dbReference>
<dbReference type="Pfam" id="PF00618">
    <property type="entry name" value="RasGEF_N"/>
    <property type="match status" value="1"/>
</dbReference>
<evidence type="ECO:0000256" key="1">
    <source>
        <dbReference type="ARBA" id="ARBA00022658"/>
    </source>
</evidence>
<dbReference type="KEGG" id="gacu:117551052"/>
<feature type="region of interest" description="Disordered" evidence="4">
    <location>
        <begin position="1090"/>
        <end position="1148"/>
    </location>
</feature>
<feature type="domain" description="KIND" evidence="7">
    <location>
        <begin position="64"/>
        <end position="244"/>
    </location>
</feature>
<proteinExistence type="predicted"/>
<dbReference type="GO" id="GO:0016301">
    <property type="term" value="F:kinase activity"/>
    <property type="evidence" value="ECO:0007669"/>
    <property type="project" value="UniProtKB-KW"/>
</dbReference>
<dbReference type="SUPFAM" id="SSF56112">
    <property type="entry name" value="Protein kinase-like (PK-like)"/>
    <property type="match status" value="1"/>
</dbReference>